<gene>
    <name evidence="2" type="ORF">NCTC10717_01778</name>
</gene>
<protein>
    <submittedName>
        <fullName evidence="2">Uncharacterized protein</fullName>
    </submittedName>
</protein>
<keyword evidence="1" id="KW-0472">Membrane</keyword>
<evidence type="ECO:0000256" key="1">
    <source>
        <dbReference type="SAM" id="Phobius"/>
    </source>
</evidence>
<keyword evidence="3" id="KW-1185">Reference proteome</keyword>
<feature type="transmembrane region" description="Helical" evidence="1">
    <location>
        <begin position="52"/>
        <end position="74"/>
    </location>
</feature>
<sequence length="93" mass="10606">MDTASNLLFILFALVVAYNLCAWLMQKHILPLIGFILFALACILRTEAAPALWLFLFADAGTWLLCLLLIPASIQDLREKNRFTLYAIYQNDK</sequence>
<keyword evidence="1" id="KW-0812">Transmembrane</keyword>
<evidence type="ECO:0000313" key="3">
    <source>
        <dbReference type="Proteomes" id="UP000254575"/>
    </source>
</evidence>
<organism evidence="2 3">
    <name type="scientific">Suttonella indologenes</name>
    <dbReference type="NCBI Taxonomy" id="13276"/>
    <lineage>
        <taxon>Bacteria</taxon>
        <taxon>Pseudomonadati</taxon>
        <taxon>Pseudomonadota</taxon>
        <taxon>Gammaproteobacteria</taxon>
        <taxon>Cardiobacteriales</taxon>
        <taxon>Cardiobacteriaceae</taxon>
        <taxon>Suttonella</taxon>
    </lineage>
</organism>
<name>A0A380MZR5_9GAMM</name>
<accession>A0A380MZR5</accession>
<proteinExistence type="predicted"/>
<keyword evidence="1" id="KW-1133">Transmembrane helix</keyword>
<dbReference type="Proteomes" id="UP000254575">
    <property type="component" value="Unassembled WGS sequence"/>
</dbReference>
<feature type="transmembrane region" description="Helical" evidence="1">
    <location>
        <begin position="29"/>
        <end position="46"/>
    </location>
</feature>
<dbReference type="EMBL" id="UHIA01000004">
    <property type="protein sequence ID" value="SUO98039.1"/>
    <property type="molecule type" value="Genomic_DNA"/>
</dbReference>
<reference evidence="2 3" key="1">
    <citation type="submission" date="2018-06" db="EMBL/GenBank/DDBJ databases">
        <authorList>
            <consortium name="Pathogen Informatics"/>
            <person name="Doyle S."/>
        </authorList>
    </citation>
    <scope>NUCLEOTIDE SEQUENCE [LARGE SCALE GENOMIC DNA]</scope>
    <source>
        <strain evidence="2 3">NCTC10717</strain>
    </source>
</reference>
<feature type="transmembrane region" description="Helical" evidence="1">
    <location>
        <begin position="6"/>
        <end position="24"/>
    </location>
</feature>
<dbReference type="AlphaFoldDB" id="A0A380MZR5"/>
<evidence type="ECO:0000313" key="2">
    <source>
        <dbReference type="EMBL" id="SUO98039.1"/>
    </source>
</evidence>